<dbReference type="SUPFAM" id="SSF101898">
    <property type="entry name" value="NHL repeat"/>
    <property type="match status" value="1"/>
</dbReference>
<sequence>MLLDDSPDAAPLKIARGFALVGDNLYIANAWRKDSHIAHYRRHGDTFHFTNVLARAADVAAMVHPFDVELGDDGRIYVSCQDTNTVIAILPDTFAPAPVAKHLRRKFPDGNFLPGTLVASSHGHLPEVGDSAPTNVPAPQGLSVVLDEHGKPRHSVRGIVVHRKHLYVADEAGDTVKIFAVKTGRLVAQVEGRKLTKPVHLILHRETLYIGATGSGSILAFDIPVKAPCGKLKASMVIDGKLKAPSGFAIGPDGDFYVAERLKQRVQRFSAKGKKKETFIGGLPDMPEFLVHVPDRV</sequence>
<comment type="caution">
    <text evidence="1">The sequence shown here is derived from an EMBL/GenBank/DDBJ whole genome shotgun (WGS) entry which is preliminary data.</text>
</comment>
<dbReference type="Gene3D" id="2.120.10.30">
    <property type="entry name" value="TolB, C-terminal domain"/>
    <property type="match status" value="1"/>
</dbReference>
<gene>
    <name evidence="1" type="ORF">IPJ27_12965</name>
</gene>
<proteinExistence type="predicted"/>
<evidence type="ECO:0000313" key="2">
    <source>
        <dbReference type="Proteomes" id="UP000697998"/>
    </source>
</evidence>
<name>A0A935Q079_9PROT</name>
<dbReference type="EMBL" id="JADJMH010000012">
    <property type="protein sequence ID" value="MBK7675583.1"/>
    <property type="molecule type" value="Genomic_DNA"/>
</dbReference>
<protein>
    <submittedName>
        <fullName evidence="1">Uncharacterized protein</fullName>
    </submittedName>
</protein>
<dbReference type="AlphaFoldDB" id="A0A935Q079"/>
<accession>A0A935Q079</accession>
<organism evidence="1 2">
    <name type="scientific">Candidatus Accumulibacter proximus</name>
    <dbReference type="NCBI Taxonomy" id="2954385"/>
    <lineage>
        <taxon>Bacteria</taxon>
        <taxon>Pseudomonadati</taxon>
        <taxon>Pseudomonadota</taxon>
        <taxon>Betaproteobacteria</taxon>
        <taxon>Candidatus Accumulibacter</taxon>
    </lineage>
</organism>
<dbReference type="InterPro" id="IPR011042">
    <property type="entry name" value="6-blade_b-propeller_TolB-like"/>
</dbReference>
<evidence type="ECO:0000313" key="1">
    <source>
        <dbReference type="EMBL" id="MBK7675583.1"/>
    </source>
</evidence>
<reference evidence="1 2" key="1">
    <citation type="submission" date="2020-10" db="EMBL/GenBank/DDBJ databases">
        <title>Connecting structure to function with the recovery of over 1000 high-quality activated sludge metagenome-assembled genomes encoding full-length rRNA genes using long-read sequencing.</title>
        <authorList>
            <person name="Singleton C.M."/>
            <person name="Petriglieri F."/>
            <person name="Kristensen J.M."/>
            <person name="Kirkegaard R.H."/>
            <person name="Michaelsen T.Y."/>
            <person name="Andersen M.H."/>
            <person name="Karst S.M."/>
            <person name="Dueholm M.S."/>
            <person name="Nielsen P.H."/>
            <person name="Albertsen M."/>
        </authorList>
    </citation>
    <scope>NUCLEOTIDE SEQUENCE [LARGE SCALE GENOMIC DNA]</scope>
    <source>
        <strain evidence="1">EsbW_18-Q3-R4-48_BATAC.285</strain>
    </source>
</reference>
<dbReference type="Proteomes" id="UP000697998">
    <property type="component" value="Unassembled WGS sequence"/>
</dbReference>